<dbReference type="SUPFAM" id="SSF51905">
    <property type="entry name" value="FAD/NAD(P)-binding domain"/>
    <property type="match status" value="1"/>
</dbReference>
<feature type="domain" description="FAD-dependent oxidoreductase 2 FAD-binding" evidence="6">
    <location>
        <begin position="60"/>
        <end position="550"/>
    </location>
</feature>
<dbReference type="Gene3D" id="3.50.50.60">
    <property type="entry name" value="FAD/NAD(P)-binding domain"/>
    <property type="match status" value="1"/>
</dbReference>
<evidence type="ECO:0000313" key="8">
    <source>
        <dbReference type="Proteomes" id="UP001303222"/>
    </source>
</evidence>
<comment type="caution">
    <text evidence="7">The sequence shown here is derived from an EMBL/GenBank/DDBJ whole genome shotgun (WGS) entry which is preliminary data.</text>
</comment>
<protein>
    <recommendedName>
        <fullName evidence="4">Fumarate reductase</fullName>
        <ecNumber evidence="4">1.3.1.6</ecNumber>
    </recommendedName>
</protein>
<keyword evidence="3 4" id="KW-0560">Oxidoreductase</keyword>
<comment type="cofactor">
    <cofactor evidence="4">
        <name>FAD</name>
        <dbReference type="ChEBI" id="CHEBI:57692"/>
    </cofactor>
    <text evidence="4">Binds 1 FAD per monomer.</text>
</comment>
<accession>A0AAN6SFF7</accession>
<evidence type="ECO:0000256" key="2">
    <source>
        <dbReference type="ARBA" id="ARBA00022827"/>
    </source>
</evidence>
<dbReference type="GO" id="GO:0010181">
    <property type="term" value="F:FMN binding"/>
    <property type="evidence" value="ECO:0007669"/>
    <property type="project" value="InterPro"/>
</dbReference>
<dbReference type="PANTHER" id="PTHR43400">
    <property type="entry name" value="FUMARATE REDUCTASE"/>
    <property type="match status" value="1"/>
</dbReference>
<sequence length="573" mass="60821">MTRRQTRLIVYLAVVIPIVAVLYHHILPSSSPESFTTNLVNRLFTSETTDMTSQTSRPCVIVVGGGLAGLSAAYSALRAGAPSVRLLERASKPGGNSIKASSGINGAPTRFQQAARPSLGPDEAFWDDTVRSAGARLASQTTSQPAARAQRESLISVLTQRSADAINFLADLGVDLTVVAQLGGHTYPRTHRGAGKTPPGAAIIATLLGKLKEAGEDRFELMTDCEVTRLLTDPTTTVSSSNGNSGSSVDHQPVTVTGVEYRSTKEDNSGDGNGASLHQLTGPVIFTTGGFGGDTHGLLARYRPDLNGMPSTNDPRPGTHDLLAAVGARLVDMDSVQIHPTGFVDPANPQVPVKFLAAEMLRGEGGILLHNGKRFVNELETRERVSNTIMALPRDGVQGSSSSLRQWDVQLLLDPGAAEAAAGHMGFYVWKGLMKKMKISELDATTKETLKEYVSIVRGEREDPFRRKAFGHWKLGGVNSDGVVDEDAEVCVGRVTPIVHFTMGGAVFNEHAQVLSSELGEEQKPIRGLWAAGEITGGIHGDNRLGGSSLLECVVFGRIAGAEAADVAKTAYI</sequence>
<dbReference type="NCBIfam" id="TIGR01813">
    <property type="entry name" value="flavo_cyto_c"/>
    <property type="match status" value="1"/>
</dbReference>
<dbReference type="InterPro" id="IPR036188">
    <property type="entry name" value="FAD/NAD-bd_sf"/>
</dbReference>
<dbReference type="EC" id="1.3.1.6" evidence="4"/>
<dbReference type="SUPFAM" id="SSF56425">
    <property type="entry name" value="Succinate dehydrogenase/fumarate reductase flavoprotein, catalytic domain"/>
    <property type="match status" value="1"/>
</dbReference>
<evidence type="ECO:0000256" key="5">
    <source>
        <dbReference type="SAM" id="Phobius"/>
    </source>
</evidence>
<keyword evidence="8" id="KW-1185">Reference proteome</keyword>
<comment type="similarity">
    <text evidence="4">Belongs to the FAD-dependent oxidoreductase 2 family. FRD/SDH subfamily.</text>
</comment>
<evidence type="ECO:0000256" key="3">
    <source>
        <dbReference type="ARBA" id="ARBA00023002"/>
    </source>
</evidence>
<dbReference type="Proteomes" id="UP001303222">
    <property type="component" value="Unassembled WGS sequence"/>
</dbReference>
<dbReference type="InterPro" id="IPR050315">
    <property type="entry name" value="FAD-oxidoreductase_2"/>
</dbReference>
<comment type="catalytic activity">
    <reaction evidence="4">
        <text>succinate + NAD(+) = fumarate + NADH + H(+)</text>
        <dbReference type="Rhea" id="RHEA:18281"/>
        <dbReference type="ChEBI" id="CHEBI:15378"/>
        <dbReference type="ChEBI" id="CHEBI:29806"/>
        <dbReference type="ChEBI" id="CHEBI:30031"/>
        <dbReference type="ChEBI" id="CHEBI:57540"/>
        <dbReference type="ChEBI" id="CHEBI:57945"/>
        <dbReference type="EC" id="1.3.1.6"/>
    </reaction>
</comment>
<keyword evidence="2 4" id="KW-0274">FAD</keyword>
<dbReference type="Pfam" id="PF00890">
    <property type="entry name" value="FAD_binding_2"/>
    <property type="match status" value="1"/>
</dbReference>
<keyword evidence="5" id="KW-0472">Membrane</keyword>
<name>A0AAN6SFF7_9PEZI</name>
<dbReference type="AlphaFoldDB" id="A0AAN6SFF7"/>
<keyword evidence="5" id="KW-1133">Transmembrane helix</keyword>
<evidence type="ECO:0000313" key="7">
    <source>
        <dbReference type="EMBL" id="KAK3951619.1"/>
    </source>
</evidence>
<gene>
    <name evidence="7" type="ORF">QBC32DRAFT_159666</name>
</gene>
<dbReference type="InterPro" id="IPR010960">
    <property type="entry name" value="Flavocytochrome_c"/>
</dbReference>
<proteinExistence type="inferred from homology"/>
<reference evidence="7" key="1">
    <citation type="journal article" date="2023" name="Mol. Phylogenet. Evol.">
        <title>Genome-scale phylogeny and comparative genomics of the fungal order Sordariales.</title>
        <authorList>
            <person name="Hensen N."/>
            <person name="Bonometti L."/>
            <person name="Westerberg I."/>
            <person name="Brannstrom I.O."/>
            <person name="Guillou S."/>
            <person name="Cros-Aarteil S."/>
            <person name="Calhoun S."/>
            <person name="Haridas S."/>
            <person name="Kuo A."/>
            <person name="Mondo S."/>
            <person name="Pangilinan J."/>
            <person name="Riley R."/>
            <person name="LaButti K."/>
            <person name="Andreopoulos B."/>
            <person name="Lipzen A."/>
            <person name="Chen C."/>
            <person name="Yan M."/>
            <person name="Daum C."/>
            <person name="Ng V."/>
            <person name="Clum A."/>
            <person name="Steindorff A."/>
            <person name="Ohm R.A."/>
            <person name="Martin F."/>
            <person name="Silar P."/>
            <person name="Natvig D.O."/>
            <person name="Lalanne C."/>
            <person name="Gautier V."/>
            <person name="Ament-Velasquez S.L."/>
            <person name="Kruys A."/>
            <person name="Hutchinson M.I."/>
            <person name="Powell A.J."/>
            <person name="Barry K."/>
            <person name="Miller A.N."/>
            <person name="Grigoriev I.V."/>
            <person name="Debuchy R."/>
            <person name="Gladieux P."/>
            <person name="Hiltunen Thoren M."/>
            <person name="Johannesson H."/>
        </authorList>
    </citation>
    <scope>NUCLEOTIDE SEQUENCE</scope>
    <source>
        <strain evidence="7">CBS 626.80</strain>
    </source>
</reference>
<feature type="transmembrane region" description="Helical" evidence="5">
    <location>
        <begin position="9"/>
        <end position="27"/>
    </location>
</feature>
<evidence type="ECO:0000259" key="6">
    <source>
        <dbReference type="Pfam" id="PF00890"/>
    </source>
</evidence>
<dbReference type="Gene3D" id="3.90.700.10">
    <property type="entry name" value="Succinate dehydrogenase/fumarate reductase flavoprotein, catalytic domain"/>
    <property type="match status" value="1"/>
</dbReference>
<evidence type="ECO:0000256" key="1">
    <source>
        <dbReference type="ARBA" id="ARBA00022630"/>
    </source>
</evidence>
<reference evidence="7" key="2">
    <citation type="submission" date="2023-06" db="EMBL/GenBank/DDBJ databases">
        <authorList>
            <consortium name="Lawrence Berkeley National Laboratory"/>
            <person name="Mondo S.J."/>
            <person name="Hensen N."/>
            <person name="Bonometti L."/>
            <person name="Westerberg I."/>
            <person name="Brannstrom I.O."/>
            <person name="Guillou S."/>
            <person name="Cros-Aarteil S."/>
            <person name="Calhoun S."/>
            <person name="Haridas S."/>
            <person name="Kuo A."/>
            <person name="Pangilinan J."/>
            <person name="Riley R."/>
            <person name="Labutti K."/>
            <person name="Andreopoulos B."/>
            <person name="Lipzen A."/>
            <person name="Chen C."/>
            <person name="Yanf M."/>
            <person name="Daum C."/>
            <person name="Ng V."/>
            <person name="Clum A."/>
            <person name="Steindorff A."/>
            <person name="Ohm R."/>
            <person name="Martin F."/>
            <person name="Silar P."/>
            <person name="Natvig D."/>
            <person name="Lalanne C."/>
            <person name="Gautier V."/>
            <person name="Ament-Velasquez S.L."/>
            <person name="Kruys A."/>
            <person name="Hutchinson M.I."/>
            <person name="Powell A.J."/>
            <person name="Barry K."/>
            <person name="Miller A.N."/>
            <person name="Grigoriev I.V."/>
            <person name="Debuchy R."/>
            <person name="Gladieux P."/>
            <person name="Thoren M.H."/>
            <person name="Johannesson H."/>
        </authorList>
    </citation>
    <scope>NUCLEOTIDE SEQUENCE</scope>
    <source>
        <strain evidence="7">CBS 626.80</strain>
    </source>
</reference>
<comment type="function">
    <text evidence="4">Irreversibly catalyzes the reduction of fumarate to succinate.</text>
</comment>
<dbReference type="EMBL" id="MU859143">
    <property type="protein sequence ID" value="KAK3951619.1"/>
    <property type="molecule type" value="Genomic_DNA"/>
</dbReference>
<keyword evidence="1 4" id="KW-0285">Flavoprotein</keyword>
<dbReference type="GO" id="GO:0016156">
    <property type="term" value="F:fumarate reductase (NADH) activity"/>
    <property type="evidence" value="ECO:0007669"/>
    <property type="project" value="UniProtKB-EC"/>
</dbReference>
<evidence type="ECO:0000256" key="4">
    <source>
        <dbReference type="RuleBase" id="RU366062"/>
    </source>
</evidence>
<keyword evidence="5" id="KW-0812">Transmembrane</keyword>
<organism evidence="7 8">
    <name type="scientific">Pseudoneurospora amorphoporcata</name>
    <dbReference type="NCBI Taxonomy" id="241081"/>
    <lineage>
        <taxon>Eukaryota</taxon>
        <taxon>Fungi</taxon>
        <taxon>Dikarya</taxon>
        <taxon>Ascomycota</taxon>
        <taxon>Pezizomycotina</taxon>
        <taxon>Sordariomycetes</taxon>
        <taxon>Sordariomycetidae</taxon>
        <taxon>Sordariales</taxon>
        <taxon>Sordariaceae</taxon>
        <taxon>Pseudoneurospora</taxon>
    </lineage>
</organism>
<dbReference type="InterPro" id="IPR003953">
    <property type="entry name" value="FAD-dep_OxRdtase_2_FAD-bd"/>
</dbReference>
<dbReference type="PANTHER" id="PTHR43400:SF12">
    <property type="entry name" value="FUMARATE REDUCTASE"/>
    <property type="match status" value="1"/>
</dbReference>
<dbReference type="InterPro" id="IPR027477">
    <property type="entry name" value="Succ_DH/fumarate_Rdtase_cat_sf"/>
</dbReference>